<dbReference type="AlphaFoldDB" id="A0A8K0X4K6"/>
<dbReference type="InterPro" id="IPR001138">
    <property type="entry name" value="Zn2Cys6_DnaBD"/>
</dbReference>
<sequence>MRPRKTDIVRKRTGCQRCRNKRRQCDETRPECLACVQRGVPCSGYERSIRFKDVSDRTAEASKRVEAARWSALRSEDGTRSRGRDGADAVAGATGHFIGAGSLFPDEHANSTRPPGDGTTLQPGLSGRLQTLSAEEDGEDDGNGYVFPLAPFAPVSQCEFVAGAMADARWPLQARPLAEVQDMLVTWNDPQPQQQVSPSWDDLVYYPDPSRAPSRAPSRVPSRAQSAHSTPRPNQVTVVAATEPTSQAELMTEEALLSIFINDIAPHLSLQLPYAQLCNASSGFRAAVLALAVAAASHGSNGGSPGVEAPCHYYDFAVADLSHQLRRPRPEAGDALLGTVMLLIHRELVAGSYQGVRARLRQLEDMARVVDFSNQCSPSLLRAWRMLSFEMRLCSLPTRKTIAGPPPPHTATPWDAQMTIRDIFSSLWRLHSRAIIEASFPEESAPLGAASAYSASRKAAQWLCLVLGRKCDRSNWEQQDFHDQSLTRDAIMGQATMFEERLDIWHRSIGRDDVPVPCIDGGAEDILSLPLGGAIIPYDVPDSGKATDYALYLLSRMMCMYIVASYGSRDTSTVAVPGCAARADAMARIVLGIGLKKGPSPPRALSEPDSMSLAFIATLLTEGVSIATAILEGLLPALRAKATLGPAQAVEQRVERAVELVLRERHAGRSVRFIINGYDEDEKANAVLEAGGPTKHVIFGDIGGRGYFRDVVTMGG</sequence>
<dbReference type="CDD" id="cd00067">
    <property type="entry name" value="GAL4"/>
    <property type="match status" value="1"/>
</dbReference>
<keyword evidence="5" id="KW-1185">Reference proteome</keyword>
<dbReference type="PROSITE" id="PS50048">
    <property type="entry name" value="ZN2_CY6_FUNGAL_2"/>
    <property type="match status" value="1"/>
</dbReference>
<evidence type="ECO:0000313" key="4">
    <source>
        <dbReference type="EMBL" id="KAH7363299.1"/>
    </source>
</evidence>
<evidence type="ECO:0000259" key="3">
    <source>
        <dbReference type="PROSITE" id="PS50048"/>
    </source>
</evidence>
<keyword evidence="1" id="KW-0539">Nucleus</keyword>
<dbReference type="Pfam" id="PF00172">
    <property type="entry name" value="Zn_clus"/>
    <property type="match status" value="1"/>
</dbReference>
<dbReference type="PANTHER" id="PTHR37534">
    <property type="entry name" value="TRANSCRIPTIONAL ACTIVATOR PROTEIN UGA3"/>
    <property type="match status" value="1"/>
</dbReference>
<protein>
    <recommendedName>
        <fullName evidence="3">Zn(2)-C6 fungal-type domain-containing protein</fullName>
    </recommendedName>
</protein>
<dbReference type="PROSITE" id="PS00463">
    <property type="entry name" value="ZN2_CY6_FUNGAL_1"/>
    <property type="match status" value="1"/>
</dbReference>
<feature type="region of interest" description="Disordered" evidence="2">
    <location>
        <begin position="208"/>
        <end position="235"/>
    </location>
</feature>
<dbReference type="GO" id="GO:0000981">
    <property type="term" value="F:DNA-binding transcription factor activity, RNA polymerase II-specific"/>
    <property type="evidence" value="ECO:0007669"/>
    <property type="project" value="InterPro"/>
</dbReference>
<gene>
    <name evidence="4" type="ORF">B0T11DRAFT_282384</name>
</gene>
<proteinExistence type="predicted"/>
<dbReference type="GO" id="GO:0000976">
    <property type="term" value="F:transcription cis-regulatory region binding"/>
    <property type="evidence" value="ECO:0007669"/>
    <property type="project" value="TreeGrafter"/>
</dbReference>
<feature type="compositionally biased region" description="Low complexity" evidence="2">
    <location>
        <begin position="209"/>
        <end position="227"/>
    </location>
</feature>
<organism evidence="4 5">
    <name type="scientific">Plectosphaerella cucumerina</name>
    <dbReference type="NCBI Taxonomy" id="40658"/>
    <lineage>
        <taxon>Eukaryota</taxon>
        <taxon>Fungi</taxon>
        <taxon>Dikarya</taxon>
        <taxon>Ascomycota</taxon>
        <taxon>Pezizomycotina</taxon>
        <taxon>Sordariomycetes</taxon>
        <taxon>Hypocreomycetidae</taxon>
        <taxon>Glomerellales</taxon>
        <taxon>Plectosphaerellaceae</taxon>
        <taxon>Plectosphaerella</taxon>
    </lineage>
</organism>
<dbReference type="SMART" id="SM00066">
    <property type="entry name" value="GAL4"/>
    <property type="match status" value="1"/>
</dbReference>
<dbReference type="Proteomes" id="UP000813385">
    <property type="component" value="Unassembled WGS sequence"/>
</dbReference>
<accession>A0A8K0X4K6</accession>
<dbReference type="GO" id="GO:0008270">
    <property type="term" value="F:zinc ion binding"/>
    <property type="evidence" value="ECO:0007669"/>
    <property type="project" value="InterPro"/>
</dbReference>
<evidence type="ECO:0000256" key="1">
    <source>
        <dbReference type="ARBA" id="ARBA00023242"/>
    </source>
</evidence>
<evidence type="ECO:0000313" key="5">
    <source>
        <dbReference type="Proteomes" id="UP000813385"/>
    </source>
</evidence>
<dbReference type="Gene3D" id="4.10.240.10">
    <property type="entry name" value="Zn(2)-C6 fungal-type DNA-binding domain"/>
    <property type="match status" value="1"/>
</dbReference>
<dbReference type="InterPro" id="IPR036864">
    <property type="entry name" value="Zn2-C6_fun-type_DNA-bd_sf"/>
</dbReference>
<comment type="caution">
    <text evidence="4">The sequence shown here is derived from an EMBL/GenBank/DDBJ whole genome shotgun (WGS) entry which is preliminary data.</text>
</comment>
<dbReference type="GO" id="GO:0005634">
    <property type="term" value="C:nucleus"/>
    <property type="evidence" value="ECO:0007669"/>
    <property type="project" value="TreeGrafter"/>
</dbReference>
<dbReference type="GO" id="GO:0045944">
    <property type="term" value="P:positive regulation of transcription by RNA polymerase II"/>
    <property type="evidence" value="ECO:0007669"/>
    <property type="project" value="TreeGrafter"/>
</dbReference>
<feature type="region of interest" description="Disordered" evidence="2">
    <location>
        <begin position="103"/>
        <end position="125"/>
    </location>
</feature>
<dbReference type="SUPFAM" id="SSF57701">
    <property type="entry name" value="Zn2/Cys6 DNA-binding domain"/>
    <property type="match status" value="1"/>
</dbReference>
<name>A0A8K0X4K6_9PEZI</name>
<evidence type="ECO:0000256" key="2">
    <source>
        <dbReference type="SAM" id="MobiDB-lite"/>
    </source>
</evidence>
<dbReference type="EMBL" id="JAGPXD010000003">
    <property type="protein sequence ID" value="KAH7363299.1"/>
    <property type="molecule type" value="Genomic_DNA"/>
</dbReference>
<dbReference type="OrthoDB" id="39175at2759"/>
<reference evidence="4" key="1">
    <citation type="journal article" date="2021" name="Nat. Commun.">
        <title>Genetic determinants of endophytism in the Arabidopsis root mycobiome.</title>
        <authorList>
            <person name="Mesny F."/>
            <person name="Miyauchi S."/>
            <person name="Thiergart T."/>
            <person name="Pickel B."/>
            <person name="Atanasova L."/>
            <person name="Karlsson M."/>
            <person name="Huettel B."/>
            <person name="Barry K.W."/>
            <person name="Haridas S."/>
            <person name="Chen C."/>
            <person name="Bauer D."/>
            <person name="Andreopoulos W."/>
            <person name="Pangilinan J."/>
            <person name="LaButti K."/>
            <person name="Riley R."/>
            <person name="Lipzen A."/>
            <person name="Clum A."/>
            <person name="Drula E."/>
            <person name="Henrissat B."/>
            <person name="Kohler A."/>
            <person name="Grigoriev I.V."/>
            <person name="Martin F.M."/>
            <person name="Hacquard S."/>
        </authorList>
    </citation>
    <scope>NUCLEOTIDE SEQUENCE</scope>
    <source>
        <strain evidence="4">MPI-CAGE-AT-0016</strain>
    </source>
</reference>
<dbReference type="PANTHER" id="PTHR37534:SF7">
    <property type="entry name" value="TRANSCRIPTIONAL ACTIVATOR PROTEIN UGA3"/>
    <property type="match status" value="1"/>
</dbReference>
<feature type="domain" description="Zn(2)-C6 fungal-type" evidence="3">
    <location>
        <begin position="14"/>
        <end position="43"/>
    </location>
</feature>